<dbReference type="GeneID" id="36596808"/>
<evidence type="ECO:0000256" key="1">
    <source>
        <dbReference type="ARBA" id="ARBA00006484"/>
    </source>
</evidence>
<dbReference type="PANTHER" id="PTHR42760">
    <property type="entry name" value="SHORT-CHAIN DEHYDROGENASES/REDUCTASES FAMILY MEMBER"/>
    <property type="match status" value="1"/>
</dbReference>
<dbReference type="OrthoDB" id="5840532at2759"/>
<sequence length="266" mass="28193">MSEFSPECVAFITGAGSGIGRAVALRLVADGIKNVALIDLIEAHLADIAAKIVELDPSIEVLKIGADCSKEYQVDSAVEKTVATFGRLDICFNGAGIPGTIARTADMNSDNLDAVLGVNLKGVWYCERAQIRQMLKQELRPVTTGLPLKTRGTILNVASVSGSLAISRVSPYVMSKHGVLGLTKTDAKDYAPDGIRVNAISPGWVKTEISKMLWDSPNSNAVAARAPMARWGLPEEIAYTASFLLSDKSSFITGTSVEVDGGYTAC</sequence>
<dbReference type="Pfam" id="PF13561">
    <property type="entry name" value="adh_short_C2"/>
    <property type="match status" value="1"/>
</dbReference>
<reference evidence="4 5" key="1">
    <citation type="submission" date="2016-04" db="EMBL/GenBank/DDBJ databases">
        <title>A degradative enzymes factory behind the ericoid mycorrhizal symbiosis.</title>
        <authorList>
            <consortium name="DOE Joint Genome Institute"/>
            <person name="Martino E."/>
            <person name="Morin E."/>
            <person name="Grelet G."/>
            <person name="Kuo A."/>
            <person name="Kohler A."/>
            <person name="Daghino S."/>
            <person name="Barry K."/>
            <person name="Choi C."/>
            <person name="Cichocki N."/>
            <person name="Clum A."/>
            <person name="Copeland A."/>
            <person name="Hainaut M."/>
            <person name="Haridas S."/>
            <person name="Labutti K."/>
            <person name="Lindquist E."/>
            <person name="Lipzen A."/>
            <person name="Khouja H.-R."/>
            <person name="Murat C."/>
            <person name="Ohm R."/>
            <person name="Olson A."/>
            <person name="Spatafora J."/>
            <person name="Veneault-Fourrey C."/>
            <person name="Henrissat B."/>
            <person name="Grigoriev I."/>
            <person name="Martin F."/>
            <person name="Perotto S."/>
        </authorList>
    </citation>
    <scope>NUCLEOTIDE SEQUENCE [LARGE SCALE GENOMIC DNA]</scope>
    <source>
        <strain evidence="4 5">E</strain>
    </source>
</reference>
<dbReference type="InterPro" id="IPR036291">
    <property type="entry name" value="NAD(P)-bd_dom_sf"/>
</dbReference>
<dbReference type="GO" id="GO:0048038">
    <property type="term" value="F:quinone binding"/>
    <property type="evidence" value="ECO:0007669"/>
    <property type="project" value="TreeGrafter"/>
</dbReference>
<keyword evidence="2" id="KW-0521">NADP</keyword>
<keyword evidence="3" id="KW-0560">Oxidoreductase</keyword>
<accession>A0A2J6SYH4</accession>
<dbReference type="InParanoid" id="A0A2J6SYH4"/>
<dbReference type="SUPFAM" id="SSF51735">
    <property type="entry name" value="NAD(P)-binding Rossmann-fold domains"/>
    <property type="match status" value="1"/>
</dbReference>
<organism evidence="4 5">
    <name type="scientific">Hyaloscypha bicolor E</name>
    <dbReference type="NCBI Taxonomy" id="1095630"/>
    <lineage>
        <taxon>Eukaryota</taxon>
        <taxon>Fungi</taxon>
        <taxon>Dikarya</taxon>
        <taxon>Ascomycota</taxon>
        <taxon>Pezizomycotina</taxon>
        <taxon>Leotiomycetes</taxon>
        <taxon>Helotiales</taxon>
        <taxon>Hyaloscyphaceae</taxon>
        <taxon>Hyaloscypha</taxon>
        <taxon>Hyaloscypha bicolor</taxon>
    </lineage>
</organism>
<name>A0A2J6SYH4_9HELO</name>
<proteinExistence type="inferred from homology"/>
<dbReference type="RefSeq" id="XP_024732725.1">
    <property type="nucleotide sequence ID" value="XM_024888732.1"/>
</dbReference>
<keyword evidence="5" id="KW-1185">Reference proteome</keyword>
<dbReference type="GO" id="GO:0006633">
    <property type="term" value="P:fatty acid biosynthetic process"/>
    <property type="evidence" value="ECO:0007669"/>
    <property type="project" value="TreeGrafter"/>
</dbReference>
<dbReference type="Gene3D" id="3.40.50.720">
    <property type="entry name" value="NAD(P)-binding Rossmann-like Domain"/>
    <property type="match status" value="1"/>
</dbReference>
<dbReference type="EMBL" id="KZ613854">
    <property type="protein sequence ID" value="PMD55821.1"/>
    <property type="molecule type" value="Genomic_DNA"/>
</dbReference>
<dbReference type="Proteomes" id="UP000235371">
    <property type="component" value="Unassembled WGS sequence"/>
</dbReference>
<dbReference type="PRINTS" id="PR00080">
    <property type="entry name" value="SDRFAMILY"/>
</dbReference>
<protein>
    <submittedName>
        <fullName evidence="4">NAD(P)-binding protein</fullName>
    </submittedName>
</protein>
<dbReference type="CDD" id="cd05233">
    <property type="entry name" value="SDR_c"/>
    <property type="match status" value="1"/>
</dbReference>
<dbReference type="PRINTS" id="PR00081">
    <property type="entry name" value="GDHRDH"/>
</dbReference>
<evidence type="ECO:0000313" key="5">
    <source>
        <dbReference type="Proteomes" id="UP000235371"/>
    </source>
</evidence>
<dbReference type="FunFam" id="3.40.50.720:FF:000084">
    <property type="entry name" value="Short-chain dehydrogenase reductase"/>
    <property type="match status" value="1"/>
</dbReference>
<evidence type="ECO:0000256" key="2">
    <source>
        <dbReference type="ARBA" id="ARBA00022857"/>
    </source>
</evidence>
<evidence type="ECO:0000256" key="3">
    <source>
        <dbReference type="ARBA" id="ARBA00023002"/>
    </source>
</evidence>
<dbReference type="AlphaFoldDB" id="A0A2J6SYH4"/>
<gene>
    <name evidence="4" type="ORF">K444DRAFT_80949</name>
</gene>
<comment type="similarity">
    <text evidence="1">Belongs to the short-chain dehydrogenases/reductases (SDR) family.</text>
</comment>
<dbReference type="PANTHER" id="PTHR42760:SF133">
    <property type="entry name" value="3-OXOACYL-[ACYL-CARRIER-PROTEIN] REDUCTASE"/>
    <property type="match status" value="1"/>
</dbReference>
<dbReference type="GO" id="GO:0009688">
    <property type="term" value="P:abscisic acid biosynthetic process"/>
    <property type="evidence" value="ECO:0007669"/>
    <property type="project" value="UniProtKB-ARBA"/>
</dbReference>
<dbReference type="InterPro" id="IPR002347">
    <property type="entry name" value="SDR_fam"/>
</dbReference>
<dbReference type="STRING" id="1095630.A0A2J6SYH4"/>
<evidence type="ECO:0000313" key="4">
    <source>
        <dbReference type="EMBL" id="PMD55821.1"/>
    </source>
</evidence>
<dbReference type="GO" id="GO:0016616">
    <property type="term" value="F:oxidoreductase activity, acting on the CH-OH group of donors, NAD or NADP as acceptor"/>
    <property type="evidence" value="ECO:0007669"/>
    <property type="project" value="TreeGrafter"/>
</dbReference>